<gene>
    <name evidence="12" type="ORF">AFUS01_LOCUS4787</name>
</gene>
<evidence type="ECO:0000256" key="9">
    <source>
        <dbReference type="PROSITE-ProRule" id="PRU01379"/>
    </source>
</evidence>
<feature type="chain" id="PRO_5035259302" description="Peptidase M14 domain-containing protein" evidence="10">
    <location>
        <begin position="19"/>
        <end position="420"/>
    </location>
</feature>
<name>A0A8J2J678_9HEXA</name>
<evidence type="ECO:0000256" key="1">
    <source>
        <dbReference type="ARBA" id="ARBA00001947"/>
    </source>
</evidence>
<evidence type="ECO:0000256" key="6">
    <source>
        <dbReference type="ARBA" id="ARBA00022801"/>
    </source>
</evidence>
<dbReference type="PROSITE" id="PS52035">
    <property type="entry name" value="PEPTIDASE_M14"/>
    <property type="match status" value="1"/>
</dbReference>
<dbReference type="InterPro" id="IPR057246">
    <property type="entry name" value="CARBOXYPEPT_ZN_1"/>
</dbReference>
<dbReference type="Pfam" id="PF02244">
    <property type="entry name" value="Propep_M14"/>
    <property type="match status" value="1"/>
</dbReference>
<evidence type="ECO:0000256" key="3">
    <source>
        <dbReference type="ARBA" id="ARBA00022645"/>
    </source>
</evidence>
<evidence type="ECO:0000256" key="8">
    <source>
        <dbReference type="ARBA" id="ARBA00023049"/>
    </source>
</evidence>
<evidence type="ECO:0000313" key="12">
    <source>
        <dbReference type="EMBL" id="CAG7708763.1"/>
    </source>
</evidence>
<accession>A0A8J2J678</accession>
<organism evidence="12 13">
    <name type="scientific">Allacma fusca</name>
    <dbReference type="NCBI Taxonomy" id="39272"/>
    <lineage>
        <taxon>Eukaryota</taxon>
        <taxon>Metazoa</taxon>
        <taxon>Ecdysozoa</taxon>
        <taxon>Arthropoda</taxon>
        <taxon>Hexapoda</taxon>
        <taxon>Collembola</taxon>
        <taxon>Symphypleona</taxon>
        <taxon>Sminthuridae</taxon>
        <taxon>Allacma</taxon>
    </lineage>
</organism>
<dbReference type="PANTHER" id="PTHR11705">
    <property type="entry name" value="PROTEASE FAMILY M14 CARBOXYPEPTIDASE A,B"/>
    <property type="match status" value="1"/>
</dbReference>
<reference evidence="12" key="1">
    <citation type="submission" date="2021-06" db="EMBL/GenBank/DDBJ databases">
        <authorList>
            <person name="Hodson N. C."/>
            <person name="Mongue J. A."/>
            <person name="Jaron S. K."/>
        </authorList>
    </citation>
    <scope>NUCLEOTIDE SEQUENCE</scope>
</reference>
<dbReference type="PROSITE" id="PS00132">
    <property type="entry name" value="CARBOXYPEPT_ZN_1"/>
    <property type="match status" value="1"/>
</dbReference>
<evidence type="ECO:0000313" key="13">
    <source>
        <dbReference type="Proteomes" id="UP000708208"/>
    </source>
</evidence>
<keyword evidence="8" id="KW-0482">Metalloprotease</keyword>
<dbReference type="AlphaFoldDB" id="A0A8J2J678"/>
<dbReference type="EMBL" id="CAJVCH010030163">
    <property type="protein sequence ID" value="CAG7708763.1"/>
    <property type="molecule type" value="Genomic_DNA"/>
</dbReference>
<dbReference type="SMART" id="SM00631">
    <property type="entry name" value="Zn_pept"/>
    <property type="match status" value="1"/>
</dbReference>
<evidence type="ECO:0000259" key="11">
    <source>
        <dbReference type="PROSITE" id="PS52035"/>
    </source>
</evidence>
<dbReference type="PANTHER" id="PTHR11705:SF91">
    <property type="entry name" value="FI01817P-RELATED"/>
    <property type="match status" value="1"/>
</dbReference>
<feature type="signal peptide" evidence="10">
    <location>
        <begin position="1"/>
        <end position="18"/>
    </location>
</feature>
<dbReference type="GO" id="GO:0004181">
    <property type="term" value="F:metallocarboxypeptidase activity"/>
    <property type="evidence" value="ECO:0007669"/>
    <property type="project" value="InterPro"/>
</dbReference>
<keyword evidence="10" id="KW-0732">Signal</keyword>
<dbReference type="GO" id="GO:0008270">
    <property type="term" value="F:zinc ion binding"/>
    <property type="evidence" value="ECO:0007669"/>
    <property type="project" value="InterPro"/>
</dbReference>
<evidence type="ECO:0000256" key="4">
    <source>
        <dbReference type="ARBA" id="ARBA00022670"/>
    </source>
</evidence>
<dbReference type="GO" id="GO:0006508">
    <property type="term" value="P:proteolysis"/>
    <property type="evidence" value="ECO:0007669"/>
    <property type="project" value="UniProtKB-KW"/>
</dbReference>
<protein>
    <recommendedName>
        <fullName evidence="11">Peptidase M14 domain-containing protein</fullName>
    </recommendedName>
</protein>
<comment type="similarity">
    <text evidence="2 9">Belongs to the peptidase M14 family.</text>
</comment>
<evidence type="ECO:0000256" key="2">
    <source>
        <dbReference type="ARBA" id="ARBA00005988"/>
    </source>
</evidence>
<keyword evidence="4" id="KW-0645">Protease</keyword>
<comment type="caution">
    <text evidence="12">The sequence shown here is derived from an EMBL/GenBank/DDBJ whole genome shotgun (WGS) entry which is preliminary data.</text>
</comment>
<feature type="domain" description="Peptidase M14" evidence="11">
    <location>
        <begin position="123"/>
        <end position="415"/>
    </location>
</feature>
<keyword evidence="3" id="KW-0121">Carboxypeptidase</keyword>
<comment type="cofactor">
    <cofactor evidence="1">
        <name>Zn(2+)</name>
        <dbReference type="ChEBI" id="CHEBI:29105"/>
    </cofactor>
</comment>
<proteinExistence type="inferred from homology"/>
<dbReference type="GO" id="GO:0005615">
    <property type="term" value="C:extracellular space"/>
    <property type="evidence" value="ECO:0007669"/>
    <property type="project" value="TreeGrafter"/>
</dbReference>
<keyword evidence="6" id="KW-0378">Hydrolase</keyword>
<dbReference type="InterPro" id="IPR003146">
    <property type="entry name" value="M14A_act_pep"/>
</dbReference>
<dbReference type="Pfam" id="PF00246">
    <property type="entry name" value="Peptidase_M14"/>
    <property type="match status" value="1"/>
</dbReference>
<keyword evidence="7" id="KW-0862">Zinc</keyword>
<dbReference type="FunFam" id="3.40.630.10:FF:000001">
    <property type="entry name" value="Carboxypeptidase B"/>
    <property type="match status" value="1"/>
</dbReference>
<feature type="active site" description="Proton donor/acceptor" evidence="9">
    <location>
        <position position="381"/>
    </location>
</feature>
<dbReference type="Proteomes" id="UP000708208">
    <property type="component" value="Unassembled WGS sequence"/>
</dbReference>
<keyword evidence="13" id="KW-1185">Reference proteome</keyword>
<dbReference type="CDD" id="cd03860">
    <property type="entry name" value="M14_CP_A-B_like"/>
    <property type="match status" value="1"/>
</dbReference>
<keyword evidence="5" id="KW-0479">Metal-binding</keyword>
<evidence type="ECO:0000256" key="5">
    <source>
        <dbReference type="ARBA" id="ARBA00022723"/>
    </source>
</evidence>
<sequence length="420" mass="47342">MRAITLLLVAVNLTVIYGLFISPEMIEQRFDGHSVYRVKSSSEKDFRSLVKLFETDTMDFWTMPRRGGFTDIRVNPEQNFHLLDFFRNNSLSYSLHIKDIEGIVESERRNNIKLKTGGIDWKAYYRADEIHAWMDSLADFYPGLVSVVSIGKSSEGRDLKLIKISKGGVPKPTIFIDSTFHAREWISSAVSTYVINQLTTNSSQYKFLDKVDFHILPLVNPDGFEWSHTQDRMWRKTRSNHGSSFGCRGVDPNRNFGYQWGGSGTSSNKCSEIYKGPTAFSEPETAALRDYISHSGTDFRAYITIHSYSQLWLTPWGFTSDVPADYNELESLAKRGAQVISQAFGTQYQVGSSTNVLYAAAGGSDDWAKGAAGIKFSYTIELRDTGHFGFILPANQIEPTAYETWQGLKYVANSIASDLI</sequence>
<dbReference type="InterPro" id="IPR000834">
    <property type="entry name" value="Peptidase_M14"/>
</dbReference>
<evidence type="ECO:0000256" key="10">
    <source>
        <dbReference type="SAM" id="SignalP"/>
    </source>
</evidence>
<evidence type="ECO:0000256" key="7">
    <source>
        <dbReference type="ARBA" id="ARBA00022833"/>
    </source>
</evidence>
<dbReference type="OrthoDB" id="3626597at2759"/>